<keyword evidence="2" id="KW-1185">Reference proteome</keyword>
<dbReference type="RefSeq" id="WP_390320796.1">
    <property type="nucleotide sequence ID" value="NZ_JBHSPB010000026.1"/>
</dbReference>
<evidence type="ECO:0000313" key="2">
    <source>
        <dbReference type="Proteomes" id="UP001596083"/>
    </source>
</evidence>
<comment type="caution">
    <text evidence="1">The sequence shown here is derived from an EMBL/GenBank/DDBJ whole genome shotgun (WGS) entry which is preliminary data.</text>
</comment>
<name>A0ABW0Z8R5_9ACTN</name>
<reference evidence="2" key="1">
    <citation type="journal article" date="2019" name="Int. J. Syst. Evol. Microbiol.">
        <title>The Global Catalogue of Microorganisms (GCM) 10K type strain sequencing project: providing services to taxonomists for standard genome sequencing and annotation.</title>
        <authorList>
            <consortium name="The Broad Institute Genomics Platform"/>
            <consortium name="The Broad Institute Genome Sequencing Center for Infectious Disease"/>
            <person name="Wu L."/>
            <person name="Ma J."/>
        </authorList>
    </citation>
    <scope>NUCLEOTIDE SEQUENCE [LARGE SCALE GENOMIC DNA]</scope>
    <source>
        <strain evidence="2">CGMCC 4.7304</strain>
    </source>
</reference>
<evidence type="ECO:0000313" key="1">
    <source>
        <dbReference type="EMBL" id="MFC5724333.1"/>
    </source>
</evidence>
<accession>A0ABW0Z8R5</accession>
<proteinExistence type="predicted"/>
<dbReference type="EMBL" id="JBHSPB010000026">
    <property type="protein sequence ID" value="MFC5724333.1"/>
    <property type="molecule type" value="Genomic_DNA"/>
</dbReference>
<protein>
    <submittedName>
        <fullName evidence="1">Uncharacterized protein</fullName>
    </submittedName>
</protein>
<dbReference type="Proteomes" id="UP001596083">
    <property type="component" value="Unassembled WGS sequence"/>
</dbReference>
<organism evidence="1 2">
    <name type="scientific">Streptomyces gamaensis</name>
    <dbReference type="NCBI Taxonomy" id="1763542"/>
    <lineage>
        <taxon>Bacteria</taxon>
        <taxon>Bacillati</taxon>
        <taxon>Actinomycetota</taxon>
        <taxon>Actinomycetes</taxon>
        <taxon>Kitasatosporales</taxon>
        <taxon>Streptomycetaceae</taxon>
        <taxon>Streptomyces</taxon>
    </lineage>
</organism>
<gene>
    <name evidence="1" type="ORF">ACFP1Z_29685</name>
</gene>
<sequence>MPYDITFIRRLPGRTLVETLDHRNQDYDPDAEPEPMELTSAQRAAWEEIVRRVSV</sequence>